<gene>
    <name evidence="9" type="primary">106082269</name>
</gene>
<dbReference type="SUPFAM" id="SSF53448">
    <property type="entry name" value="Nucleotide-diphospho-sugar transferases"/>
    <property type="match status" value="1"/>
</dbReference>
<dbReference type="PANTHER" id="PTHR12042">
    <property type="entry name" value="LACTOSYLCERAMIDE 4-ALPHA-GALACTOSYLTRANSFERASE ALPHA- 1,4-GALACTOSYLTRANSFERASE"/>
    <property type="match status" value="1"/>
</dbReference>
<dbReference type="GO" id="GO:0006688">
    <property type="term" value="P:glycosphingolipid biosynthetic process"/>
    <property type="evidence" value="ECO:0007669"/>
    <property type="project" value="TreeGrafter"/>
</dbReference>
<evidence type="ECO:0000256" key="6">
    <source>
        <dbReference type="ARBA" id="ARBA00023136"/>
    </source>
</evidence>
<dbReference type="PANTHER" id="PTHR12042:SF21">
    <property type="entry name" value="ALPHA1,4-GALACTOSYLTRANSFERASE 1-RELATED"/>
    <property type="match status" value="1"/>
</dbReference>
<evidence type="ECO:0000256" key="2">
    <source>
        <dbReference type="ARBA" id="ARBA00009003"/>
    </source>
</evidence>
<evidence type="ECO:0000256" key="1">
    <source>
        <dbReference type="ARBA" id="ARBA00004323"/>
    </source>
</evidence>
<proteinExistence type="inferred from homology"/>
<reference evidence="9" key="1">
    <citation type="submission" date="2020-05" db="UniProtKB">
        <authorList>
            <consortium name="EnsemblMetazoa"/>
        </authorList>
    </citation>
    <scope>IDENTIFICATION</scope>
    <source>
        <strain evidence="9">USDA</strain>
    </source>
</reference>
<dbReference type="STRING" id="35570.A0A1I8PPY6"/>
<dbReference type="Gene3D" id="3.90.550.20">
    <property type="match status" value="1"/>
</dbReference>
<dbReference type="InterPro" id="IPR029044">
    <property type="entry name" value="Nucleotide-diphossugar_trans"/>
</dbReference>
<evidence type="ECO:0000256" key="3">
    <source>
        <dbReference type="ARBA" id="ARBA00022676"/>
    </source>
</evidence>
<dbReference type="InterPro" id="IPR051981">
    <property type="entry name" value="Glycosyltransf_32"/>
</dbReference>
<sequence length="379" mass="43400">MSFFRLQKLLGKFTLVNFHLRLMFLMLLLLCMIGVIFNFYRRTDLSPCFMDSPALDNRTKLDDVLFARILPDAGKSIFFHETSCPHISSLLKADVLSEESRHINVVKLNARQACAIESAAVHNPSSKVFVLFASPRYRSLNNSNDPIVDAILSYDNVHLRNLNLWTYSAGTPAYDLLKDGSLFKSSYVLSHISDFLRYLTLWRWGGTYLDMDIVMLRSMEDVPPNYTGAESDSHLAAGVMNFAHDGFGHEIAEECLLDLQRNFDGSNWGNNGPGVITRVIKRVCQTTNIRVMQDTKRCMGFKVFPIEAFYAIPWMEWSHFFEAEMLDKTMARMKNSFVAHVWNKHSIKRQIQTDAKPCAYSVLAKKHCPRVYKAAGEYF</sequence>
<dbReference type="GO" id="GO:0035248">
    <property type="term" value="F:alpha-1,4-N-acetylgalactosaminyltransferase activity"/>
    <property type="evidence" value="ECO:0007669"/>
    <property type="project" value="TreeGrafter"/>
</dbReference>
<keyword evidence="6 7" id="KW-0472">Membrane</keyword>
<keyword evidence="10" id="KW-1185">Reference proteome</keyword>
<keyword evidence="4" id="KW-0808">Transferase</keyword>
<protein>
    <recommendedName>
        <fullName evidence="8">Alpha 1,4-glycosyltransferase domain-containing protein</fullName>
    </recommendedName>
</protein>
<accession>A0A1I8PPY6</accession>
<dbReference type="Proteomes" id="UP000095300">
    <property type="component" value="Unassembled WGS sequence"/>
</dbReference>
<evidence type="ECO:0000313" key="10">
    <source>
        <dbReference type="Proteomes" id="UP000095300"/>
    </source>
</evidence>
<dbReference type="InterPro" id="IPR007577">
    <property type="entry name" value="GlycoTrfase_DXD_sugar-bd_CS"/>
</dbReference>
<feature type="domain" description="Alpha 1,4-glycosyltransferase" evidence="8">
    <location>
        <begin position="246"/>
        <end position="375"/>
    </location>
</feature>
<dbReference type="AlphaFoldDB" id="A0A1I8PPY6"/>
<keyword evidence="7" id="KW-0812">Transmembrane</keyword>
<feature type="transmembrane region" description="Helical" evidence="7">
    <location>
        <begin position="20"/>
        <end position="40"/>
    </location>
</feature>
<dbReference type="OrthoDB" id="409543at2759"/>
<evidence type="ECO:0000256" key="4">
    <source>
        <dbReference type="ARBA" id="ARBA00022679"/>
    </source>
</evidence>
<evidence type="ECO:0000256" key="7">
    <source>
        <dbReference type="SAM" id="Phobius"/>
    </source>
</evidence>
<organism evidence="9 10">
    <name type="scientific">Stomoxys calcitrans</name>
    <name type="common">Stable fly</name>
    <name type="synonym">Conops calcitrans</name>
    <dbReference type="NCBI Taxonomy" id="35570"/>
    <lineage>
        <taxon>Eukaryota</taxon>
        <taxon>Metazoa</taxon>
        <taxon>Ecdysozoa</taxon>
        <taxon>Arthropoda</taxon>
        <taxon>Hexapoda</taxon>
        <taxon>Insecta</taxon>
        <taxon>Pterygota</taxon>
        <taxon>Neoptera</taxon>
        <taxon>Endopterygota</taxon>
        <taxon>Diptera</taxon>
        <taxon>Brachycera</taxon>
        <taxon>Muscomorpha</taxon>
        <taxon>Muscoidea</taxon>
        <taxon>Muscidae</taxon>
        <taxon>Stomoxys</taxon>
    </lineage>
</organism>
<comment type="similarity">
    <text evidence="2">Belongs to the glycosyltransferase 32 family.</text>
</comment>
<evidence type="ECO:0000259" key="8">
    <source>
        <dbReference type="Pfam" id="PF04572"/>
    </source>
</evidence>
<dbReference type="Pfam" id="PF04488">
    <property type="entry name" value="Gly_transf_sug"/>
    <property type="match status" value="1"/>
</dbReference>
<evidence type="ECO:0000313" key="9">
    <source>
        <dbReference type="EnsemblMetazoa" id="SCAU010032-PA"/>
    </source>
</evidence>
<dbReference type="VEuPathDB" id="VectorBase:SCAU010032"/>
<dbReference type="Pfam" id="PF04572">
    <property type="entry name" value="Gb3_synth"/>
    <property type="match status" value="1"/>
</dbReference>
<keyword evidence="7" id="KW-1133">Transmembrane helix</keyword>
<keyword evidence="3" id="KW-0328">Glycosyltransferase</keyword>
<name>A0A1I8PPY6_STOCA</name>
<dbReference type="GO" id="GO:0000139">
    <property type="term" value="C:Golgi membrane"/>
    <property type="evidence" value="ECO:0007669"/>
    <property type="project" value="UniProtKB-SubCell"/>
</dbReference>
<dbReference type="KEGG" id="scac:106082269"/>
<dbReference type="EnsemblMetazoa" id="SCAU010032-RA">
    <property type="protein sequence ID" value="SCAU010032-PA"/>
    <property type="gene ID" value="SCAU010032"/>
</dbReference>
<evidence type="ECO:0000256" key="5">
    <source>
        <dbReference type="ARBA" id="ARBA00023034"/>
    </source>
</evidence>
<comment type="subcellular location">
    <subcellularLocation>
        <location evidence="1">Golgi apparatus membrane</location>
        <topology evidence="1">Single-pass type II membrane protein</topology>
    </subcellularLocation>
</comment>
<keyword evidence="5" id="KW-0333">Golgi apparatus</keyword>
<dbReference type="InterPro" id="IPR007652">
    <property type="entry name" value="A1-4-GlycosylTfrase_dom"/>
</dbReference>